<dbReference type="Proteomes" id="UP001151760">
    <property type="component" value="Unassembled WGS sequence"/>
</dbReference>
<accession>A0ABQ5F5S1</accession>
<protein>
    <submittedName>
        <fullName evidence="2">Uncharacterized protein</fullName>
    </submittedName>
</protein>
<evidence type="ECO:0000256" key="1">
    <source>
        <dbReference type="SAM" id="MobiDB-lite"/>
    </source>
</evidence>
<dbReference type="EMBL" id="BQNB010017041">
    <property type="protein sequence ID" value="GJT58708.1"/>
    <property type="molecule type" value="Genomic_DNA"/>
</dbReference>
<name>A0ABQ5F5S1_9ASTR</name>
<proteinExistence type="predicted"/>
<reference evidence="2" key="2">
    <citation type="submission" date="2022-01" db="EMBL/GenBank/DDBJ databases">
        <authorList>
            <person name="Yamashiro T."/>
            <person name="Shiraishi A."/>
            <person name="Satake H."/>
            <person name="Nakayama K."/>
        </authorList>
    </citation>
    <scope>NUCLEOTIDE SEQUENCE</scope>
</reference>
<gene>
    <name evidence="2" type="ORF">Tco_1002241</name>
</gene>
<feature type="region of interest" description="Disordered" evidence="1">
    <location>
        <begin position="257"/>
        <end position="281"/>
    </location>
</feature>
<reference evidence="2" key="1">
    <citation type="journal article" date="2022" name="Int. J. Mol. Sci.">
        <title>Draft Genome of Tanacetum Coccineum: Genomic Comparison of Closely Related Tanacetum-Family Plants.</title>
        <authorList>
            <person name="Yamashiro T."/>
            <person name="Shiraishi A."/>
            <person name="Nakayama K."/>
            <person name="Satake H."/>
        </authorList>
    </citation>
    <scope>NUCLEOTIDE SEQUENCE</scope>
</reference>
<sequence>MLNRHKNWLVHKQTACGKDFSNPFMVDNLPKIVGFSTHLASLVKSWLVQDQTVLALASPKANGIWLHRSIQIGTHTSPPLPVSSPVPVLSPSPPASPIHLLGYRAAMIRLRAEATSTSHLLPLPPPIILSHTRPDAPSSGTPPLHLLSTNHRADRPKDEILVDMPGALATDDTDMGRRMTEFTTRGRSMDASDLARAEVMSLRTQVVAQQAMITELHAADCRRQAMITEMLAADRKRQEQFIKALRLLKRLLTQMTEFKRQQGPARGPTQPDAPEEAGSSS</sequence>
<keyword evidence="3" id="KW-1185">Reference proteome</keyword>
<organism evidence="2 3">
    <name type="scientific">Tanacetum coccineum</name>
    <dbReference type="NCBI Taxonomy" id="301880"/>
    <lineage>
        <taxon>Eukaryota</taxon>
        <taxon>Viridiplantae</taxon>
        <taxon>Streptophyta</taxon>
        <taxon>Embryophyta</taxon>
        <taxon>Tracheophyta</taxon>
        <taxon>Spermatophyta</taxon>
        <taxon>Magnoliopsida</taxon>
        <taxon>eudicotyledons</taxon>
        <taxon>Gunneridae</taxon>
        <taxon>Pentapetalae</taxon>
        <taxon>asterids</taxon>
        <taxon>campanulids</taxon>
        <taxon>Asterales</taxon>
        <taxon>Asteraceae</taxon>
        <taxon>Asteroideae</taxon>
        <taxon>Anthemideae</taxon>
        <taxon>Anthemidinae</taxon>
        <taxon>Tanacetum</taxon>
    </lineage>
</organism>
<comment type="caution">
    <text evidence="2">The sequence shown here is derived from an EMBL/GenBank/DDBJ whole genome shotgun (WGS) entry which is preliminary data.</text>
</comment>
<evidence type="ECO:0000313" key="3">
    <source>
        <dbReference type="Proteomes" id="UP001151760"/>
    </source>
</evidence>
<evidence type="ECO:0000313" key="2">
    <source>
        <dbReference type="EMBL" id="GJT58708.1"/>
    </source>
</evidence>